<keyword evidence="1" id="KW-0472">Membrane</keyword>
<evidence type="ECO:0000313" key="3">
    <source>
        <dbReference type="Proteomes" id="UP000825799"/>
    </source>
</evidence>
<dbReference type="RefSeq" id="WP_220307160.1">
    <property type="nucleotide sequence ID" value="NZ_CP080590.1"/>
</dbReference>
<accession>A0ABX8WP90</accession>
<keyword evidence="3" id="KW-1185">Reference proteome</keyword>
<dbReference type="PANTHER" id="PTHR34853">
    <property type="match status" value="1"/>
</dbReference>
<dbReference type="Proteomes" id="UP000825799">
    <property type="component" value="Chromosome"/>
</dbReference>
<dbReference type="PIRSF" id="PIRSF029171">
    <property type="entry name" value="Esterase_LipA"/>
    <property type="match status" value="1"/>
</dbReference>
<sequence length="393" mass="40910">MNLLRLLRAFVVVLVVLLLATLAGIWVWARPADPDAFYRSVEATAVPGTLLAVRPYTKDVPDGARAWLILYSTTRIDDSPAVASAVVMVADSANGALQPVAWAHGTTGIFPGCAPSVFAPFANVPALPELLAEGWAYVATDYVGLGTEGSHAYLVGDDAARAVLDSIRAATQMQDVEIGSEAVVWGHSQGGNSALWAGIRAPDYAPDIDILGTAAFAPASDLPSLVETAQGGMFGKIVSSYLIAAYAAVYADVSHQTYVGWPSAGLSGDIAGRCVGGLETLVSVAEAALLPAGGIFRTDPRQGALGARLSQNVPKGPYAMPVFIGQGATDDLVLPPVQQAFARQLCDTGVALDFHEYEGRDHVGVVAPDSPLVGDLITWTRARFAGVAPTPNC</sequence>
<evidence type="ECO:0000313" key="2">
    <source>
        <dbReference type="EMBL" id="QYO78697.1"/>
    </source>
</evidence>
<feature type="transmembrane region" description="Helical" evidence="1">
    <location>
        <begin position="7"/>
        <end position="29"/>
    </location>
</feature>
<organism evidence="2 3">
    <name type="scientific">Devosia salina</name>
    <dbReference type="NCBI Taxonomy" id="2860336"/>
    <lineage>
        <taxon>Bacteria</taxon>
        <taxon>Pseudomonadati</taxon>
        <taxon>Pseudomonadota</taxon>
        <taxon>Alphaproteobacteria</taxon>
        <taxon>Hyphomicrobiales</taxon>
        <taxon>Devosiaceae</taxon>
        <taxon>Devosia</taxon>
    </lineage>
</organism>
<dbReference type="EMBL" id="CP080590">
    <property type="protein sequence ID" value="QYO78697.1"/>
    <property type="molecule type" value="Genomic_DNA"/>
</dbReference>
<keyword evidence="1" id="KW-1133">Transmembrane helix</keyword>
<keyword evidence="1" id="KW-0812">Transmembrane</keyword>
<proteinExistence type="predicted"/>
<dbReference type="InterPro" id="IPR029058">
    <property type="entry name" value="AB_hydrolase_fold"/>
</dbReference>
<dbReference type="Gene3D" id="3.40.50.1820">
    <property type="entry name" value="alpha/beta hydrolase"/>
    <property type="match status" value="1"/>
</dbReference>
<dbReference type="PANTHER" id="PTHR34853:SF1">
    <property type="entry name" value="LIPASE 5"/>
    <property type="match status" value="1"/>
</dbReference>
<gene>
    <name evidence="2" type="ORF">K1X15_09225</name>
</gene>
<dbReference type="SUPFAM" id="SSF53474">
    <property type="entry name" value="alpha/beta-Hydrolases"/>
    <property type="match status" value="1"/>
</dbReference>
<evidence type="ECO:0000256" key="1">
    <source>
        <dbReference type="SAM" id="Phobius"/>
    </source>
</evidence>
<dbReference type="InterPro" id="IPR005152">
    <property type="entry name" value="Lipase_secreted"/>
</dbReference>
<name>A0ABX8WP90_9HYPH</name>
<dbReference type="Pfam" id="PF03583">
    <property type="entry name" value="LIP"/>
    <property type="match status" value="1"/>
</dbReference>
<protein>
    <submittedName>
        <fullName evidence="2">Lipase family protein</fullName>
    </submittedName>
</protein>
<reference evidence="2 3" key="1">
    <citation type="submission" date="2021-08" db="EMBL/GenBank/DDBJ databases">
        <title>Devosia salina sp. nov., isolated from the South China Sea sediment.</title>
        <authorList>
            <person name="Zhou Z."/>
        </authorList>
    </citation>
    <scope>NUCLEOTIDE SEQUENCE [LARGE SCALE GENOMIC DNA]</scope>
    <source>
        <strain evidence="2 3">SCS-3</strain>
    </source>
</reference>